<reference evidence="2" key="1">
    <citation type="journal article" date="2011" name="PLoS Genet.">
        <title>Genomic analysis of the necrotrophic fungal pathogens Sclerotinia sclerotiorum and Botrytis cinerea.</title>
        <authorList>
            <person name="Amselem J."/>
            <person name="Cuomo C.A."/>
            <person name="van Kan J.A."/>
            <person name="Viaud M."/>
            <person name="Benito E.P."/>
            <person name="Couloux A."/>
            <person name="Coutinho P.M."/>
            <person name="de Vries R.P."/>
            <person name="Dyer P.S."/>
            <person name="Fillinger S."/>
            <person name="Fournier E."/>
            <person name="Gout L."/>
            <person name="Hahn M."/>
            <person name="Kohn L."/>
            <person name="Lapalu N."/>
            <person name="Plummer K.M."/>
            <person name="Pradier J.M."/>
            <person name="Quevillon E."/>
            <person name="Sharon A."/>
            <person name="Simon A."/>
            <person name="ten Have A."/>
            <person name="Tudzynski B."/>
            <person name="Tudzynski P."/>
            <person name="Wincker P."/>
            <person name="Andrew M."/>
            <person name="Anthouard V."/>
            <person name="Beever R.E."/>
            <person name="Beffa R."/>
            <person name="Benoit I."/>
            <person name="Bouzid O."/>
            <person name="Brault B."/>
            <person name="Chen Z."/>
            <person name="Choquer M."/>
            <person name="Collemare J."/>
            <person name="Cotton P."/>
            <person name="Danchin E.G."/>
            <person name="Da Silva C."/>
            <person name="Gautier A."/>
            <person name="Giraud C."/>
            <person name="Giraud T."/>
            <person name="Gonzalez C."/>
            <person name="Grossetete S."/>
            <person name="Guldener U."/>
            <person name="Henrissat B."/>
            <person name="Howlett B.J."/>
            <person name="Kodira C."/>
            <person name="Kretschmer M."/>
            <person name="Lappartient A."/>
            <person name="Leroch M."/>
            <person name="Levis C."/>
            <person name="Mauceli E."/>
            <person name="Neuveglise C."/>
            <person name="Oeser B."/>
            <person name="Pearson M."/>
            <person name="Poulain J."/>
            <person name="Poussereau N."/>
            <person name="Quesneville H."/>
            <person name="Rascle C."/>
            <person name="Schumacher J."/>
            <person name="Segurens B."/>
            <person name="Sexton A."/>
            <person name="Silva E."/>
            <person name="Sirven C."/>
            <person name="Soanes D.M."/>
            <person name="Talbot N.J."/>
            <person name="Templeton M."/>
            <person name="Yandava C."/>
            <person name="Yarden O."/>
            <person name="Zeng Q."/>
            <person name="Rollins J.A."/>
            <person name="Lebrun M.H."/>
            <person name="Dickman M."/>
        </authorList>
    </citation>
    <scope>NUCLEOTIDE SEQUENCE [LARGE SCALE GENOMIC DNA]</scope>
    <source>
        <strain evidence="2">ATCC 18683 / 1980 / Ss-1</strain>
    </source>
</reference>
<name>A7EU67_SCLS1</name>
<keyword evidence="2" id="KW-1185">Reference proteome</keyword>
<gene>
    <name evidence="1" type="ORF">SS1G_08874</name>
</gene>
<dbReference type="EMBL" id="CH476632">
    <property type="protein sequence ID" value="EDN93009.1"/>
    <property type="molecule type" value="Genomic_DNA"/>
</dbReference>
<dbReference type="KEGG" id="ssl:SS1G_08874"/>
<sequence>MTAGKESNLRFRGWRDGHGGVRCAGDETW</sequence>
<proteinExistence type="predicted"/>
<organism evidence="1 2">
    <name type="scientific">Sclerotinia sclerotiorum (strain ATCC 18683 / 1980 / Ss-1)</name>
    <name type="common">White mold</name>
    <name type="synonym">Whetzelinia sclerotiorum</name>
    <dbReference type="NCBI Taxonomy" id="665079"/>
    <lineage>
        <taxon>Eukaryota</taxon>
        <taxon>Fungi</taxon>
        <taxon>Dikarya</taxon>
        <taxon>Ascomycota</taxon>
        <taxon>Pezizomycotina</taxon>
        <taxon>Leotiomycetes</taxon>
        <taxon>Helotiales</taxon>
        <taxon>Sclerotiniaceae</taxon>
        <taxon>Sclerotinia</taxon>
    </lineage>
</organism>
<evidence type="ECO:0000313" key="1">
    <source>
        <dbReference type="EMBL" id="EDN93009.1"/>
    </source>
</evidence>
<evidence type="ECO:0000313" key="2">
    <source>
        <dbReference type="Proteomes" id="UP000001312"/>
    </source>
</evidence>
<accession>A7EU67</accession>
<dbReference type="Proteomes" id="UP000001312">
    <property type="component" value="Unassembled WGS sequence"/>
</dbReference>
<dbReference type="GeneID" id="5486230"/>
<dbReference type="InParanoid" id="A7EU67"/>
<dbReference type="AlphaFoldDB" id="A7EU67"/>
<dbReference type="RefSeq" id="XP_001590110.1">
    <property type="nucleotide sequence ID" value="XM_001590060.1"/>
</dbReference>
<protein>
    <submittedName>
        <fullName evidence="1">Uncharacterized protein</fullName>
    </submittedName>
</protein>